<dbReference type="EMBL" id="CAXKWB010043080">
    <property type="protein sequence ID" value="CAL4158941.1"/>
    <property type="molecule type" value="Genomic_DNA"/>
</dbReference>
<protein>
    <submittedName>
        <fullName evidence="2">Uncharacterized protein</fullName>
    </submittedName>
</protein>
<dbReference type="AlphaFoldDB" id="A0AAV2S6W6"/>
<organism evidence="2 3">
    <name type="scientific">Meganyctiphanes norvegica</name>
    <name type="common">Northern krill</name>
    <name type="synonym">Thysanopoda norvegica</name>
    <dbReference type="NCBI Taxonomy" id="48144"/>
    <lineage>
        <taxon>Eukaryota</taxon>
        <taxon>Metazoa</taxon>
        <taxon>Ecdysozoa</taxon>
        <taxon>Arthropoda</taxon>
        <taxon>Crustacea</taxon>
        <taxon>Multicrustacea</taxon>
        <taxon>Malacostraca</taxon>
        <taxon>Eumalacostraca</taxon>
        <taxon>Eucarida</taxon>
        <taxon>Euphausiacea</taxon>
        <taxon>Euphausiidae</taxon>
        <taxon>Meganyctiphanes</taxon>
    </lineage>
</organism>
<feature type="non-terminal residue" evidence="2">
    <location>
        <position position="1"/>
    </location>
</feature>
<name>A0AAV2S6W6_MEGNR</name>
<comment type="caution">
    <text evidence="2">The sequence shown here is derived from an EMBL/GenBank/DDBJ whole genome shotgun (WGS) entry which is preliminary data.</text>
</comment>
<feature type="compositionally biased region" description="Polar residues" evidence="1">
    <location>
        <begin position="132"/>
        <end position="142"/>
    </location>
</feature>
<proteinExistence type="predicted"/>
<sequence>NLSVVTAVKQRGMEVELQREKASNNELQSLLGLHESALNDFLHHHYREVLQALSSGEDARQNLSEQDVRISYFKGLLTEVQTVQEEVEERLQELTAFQQFLAAVTPQQSLQDLKRRLCEIMEEEKLGRSVAVSGSGTGSNVLDDSRCASRAEGEGESDSLTADLATLRMIQ</sequence>
<accession>A0AAV2S6W6</accession>
<dbReference type="Proteomes" id="UP001497623">
    <property type="component" value="Unassembled WGS sequence"/>
</dbReference>
<evidence type="ECO:0000256" key="1">
    <source>
        <dbReference type="SAM" id="MobiDB-lite"/>
    </source>
</evidence>
<evidence type="ECO:0000313" key="3">
    <source>
        <dbReference type="Proteomes" id="UP001497623"/>
    </source>
</evidence>
<feature type="region of interest" description="Disordered" evidence="1">
    <location>
        <begin position="131"/>
        <end position="155"/>
    </location>
</feature>
<keyword evidence="3" id="KW-1185">Reference proteome</keyword>
<reference evidence="2 3" key="1">
    <citation type="submission" date="2024-05" db="EMBL/GenBank/DDBJ databases">
        <authorList>
            <person name="Wallberg A."/>
        </authorList>
    </citation>
    <scope>NUCLEOTIDE SEQUENCE [LARGE SCALE GENOMIC DNA]</scope>
</reference>
<feature type="non-terminal residue" evidence="2">
    <location>
        <position position="171"/>
    </location>
</feature>
<gene>
    <name evidence="2" type="ORF">MNOR_LOCUS32164</name>
</gene>
<feature type="compositionally biased region" description="Basic and acidic residues" evidence="1">
    <location>
        <begin position="143"/>
        <end position="153"/>
    </location>
</feature>
<evidence type="ECO:0000313" key="2">
    <source>
        <dbReference type="EMBL" id="CAL4158941.1"/>
    </source>
</evidence>